<proteinExistence type="inferred from homology"/>
<keyword evidence="2 8" id="KW-0436">Ligase</keyword>
<dbReference type="GO" id="GO:0006436">
    <property type="term" value="P:tryptophanyl-tRNA aminoacylation"/>
    <property type="evidence" value="ECO:0007669"/>
    <property type="project" value="UniProtKB-UniRule"/>
</dbReference>
<feature type="binding site" evidence="8">
    <location>
        <begin position="16"/>
        <end position="17"/>
    </location>
    <ligand>
        <name>ATP</name>
        <dbReference type="ChEBI" id="CHEBI:30616"/>
    </ligand>
</feature>
<dbReference type="PRINTS" id="PR01039">
    <property type="entry name" value="TRNASYNTHTRP"/>
</dbReference>
<dbReference type="HAMAP" id="MF_00140_B">
    <property type="entry name" value="Trp_tRNA_synth_B"/>
    <property type="match status" value="1"/>
</dbReference>
<dbReference type="NCBIfam" id="TIGR00233">
    <property type="entry name" value="trpS"/>
    <property type="match status" value="1"/>
</dbReference>
<evidence type="ECO:0000256" key="3">
    <source>
        <dbReference type="ARBA" id="ARBA00022741"/>
    </source>
</evidence>
<comment type="similarity">
    <text evidence="1 8 9">Belongs to the class-I aminoacyl-tRNA synthetase family.</text>
</comment>
<evidence type="ECO:0000256" key="6">
    <source>
        <dbReference type="ARBA" id="ARBA00023146"/>
    </source>
</evidence>
<dbReference type="KEGG" id="taer:GT409_08935"/>
<keyword evidence="4 8" id="KW-0067">ATP-binding</keyword>
<accession>A0A6P1M859</accession>
<evidence type="ECO:0000256" key="5">
    <source>
        <dbReference type="ARBA" id="ARBA00022917"/>
    </source>
</evidence>
<feature type="binding site" evidence="8">
    <location>
        <begin position="143"/>
        <end position="145"/>
    </location>
    <ligand>
        <name>ATP</name>
        <dbReference type="ChEBI" id="CHEBI:30616"/>
    </ligand>
</feature>
<evidence type="ECO:0000256" key="4">
    <source>
        <dbReference type="ARBA" id="ARBA00022840"/>
    </source>
</evidence>
<dbReference type="InterPro" id="IPR002305">
    <property type="entry name" value="aa-tRNA-synth_Ic"/>
</dbReference>
<name>A0A6P1M859_9BACT</name>
<dbReference type="Proteomes" id="UP000464954">
    <property type="component" value="Chromosome"/>
</dbReference>
<dbReference type="SUPFAM" id="SSF52374">
    <property type="entry name" value="Nucleotidylyl transferase"/>
    <property type="match status" value="1"/>
</dbReference>
<dbReference type="CDD" id="cd00806">
    <property type="entry name" value="TrpRS_core"/>
    <property type="match status" value="1"/>
</dbReference>
<dbReference type="GO" id="GO:0005829">
    <property type="term" value="C:cytosol"/>
    <property type="evidence" value="ECO:0007669"/>
    <property type="project" value="TreeGrafter"/>
</dbReference>
<dbReference type="Gene3D" id="1.10.240.10">
    <property type="entry name" value="Tyrosyl-Transfer RNA Synthetase"/>
    <property type="match status" value="1"/>
</dbReference>
<keyword evidence="8" id="KW-0963">Cytoplasm</keyword>
<dbReference type="GO" id="GO:0005524">
    <property type="term" value="F:ATP binding"/>
    <property type="evidence" value="ECO:0007669"/>
    <property type="project" value="UniProtKB-UniRule"/>
</dbReference>
<dbReference type="RefSeq" id="WP_160630081.1">
    <property type="nucleotide sequence ID" value="NZ_CP047593.1"/>
</dbReference>
<comment type="catalytic activity">
    <reaction evidence="7 8">
        <text>tRNA(Trp) + L-tryptophan + ATP = L-tryptophyl-tRNA(Trp) + AMP + diphosphate + H(+)</text>
        <dbReference type="Rhea" id="RHEA:24080"/>
        <dbReference type="Rhea" id="RHEA-COMP:9671"/>
        <dbReference type="Rhea" id="RHEA-COMP:9705"/>
        <dbReference type="ChEBI" id="CHEBI:15378"/>
        <dbReference type="ChEBI" id="CHEBI:30616"/>
        <dbReference type="ChEBI" id="CHEBI:33019"/>
        <dbReference type="ChEBI" id="CHEBI:57912"/>
        <dbReference type="ChEBI" id="CHEBI:78442"/>
        <dbReference type="ChEBI" id="CHEBI:78535"/>
        <dbReference type="ChEBI" id="CHEBI:456215"/>
        <dbReference type="EC" id="6.1.1.2"/>
    </reaction>
</comment>
<evidence type="ECO:0000256" key="1">
    <source>
        <dbReference type="ARBA" id="ARBA00005594"/>
    </source>
</evidence>
<keyword evidence="6 8" id="KW-0030">Aminoacyl-tRNA synthetase</keyword>
<keyword evidence="3 8" id="KW-0547">Nucleotide-binding</keyword>
<dbReference type="EC" id="6.1.1.2" evidence="8"/>
<dbReference type="InterPro" id="IPR014729">
    <property type="entry name" value="Rossmann-like_a/b/a_fold"/>
</dbReference>
<dbReference type="Pfam" id="PF00579">
    <property type="entry name" value="tRNA-synt_1b"/>
    <property type="match status" value="1"/>
</dbReference>
<dbReference type="FunFam" id="1.10.240.10:FF:000005">
    <property type="entry name" value="Tryptophan--tRNA ligase"/>
    <property type="match status" value="1"/>
</dbReference>
<comment type="subunit">
    <text evidence="8">Homodimer.</text>
</comment>
<dbReference type="AlphaFoldDB" id="A0A6P1M859"/>
<feature type="binding site" evidence="8">
    <location>
        <position position="131"/>
    </location>
    <ligand>
        <name>L-tryptophan</name>
        <dbReference type="ChEBI" id="CHEBI:57912"/>
    </ligand>
</feature>
<dbReference type="InterPro" id="IPR050203">
    <property type="entry name" value="Trp-tRNA_synthetase"/>
</dbReference>
<keyword evidence="5 8" id="KW-0648">Protein biosynthesis</keyword>
<dbReference type="PANTHER" id="PTHR43766:SF1">
    <property type="entry name" value="TRYPTOPHAN--TRNA LIGASE, MITOCHONDRIAL"/>
    <property type="match status" value="1"/>
</dbReference>
<feature type="binding site" evidence="8">
    <location>
        <begin position="8"/>
        <end position="10"/>
    </location>
    <ligand>
        <name>ATP</name>
        <dbReference type="ChEBI" id="CHEBI:30616"/>
    </ligand>
</feature>
<dbReference type="EMBL" id="CP047593">
    <property type="protein sequence ID" value="QHI70909.1"/>
    <property type="molecule type" value="Genomic_DNA"/>
</dbReference>
<feature type="short sequence motif" description="'HIGH' region" evidence="8">
    <location>
        <begin position="9"/>
        <end position="17"/>
    </location>
</feature>
<dbReference type="PANTHER" id="PTHR43766">
    <property type="entry name" value="TRYPTOPHAN--TRNA LIGASE, MITOCHONDRIAL"/>
    <property type="match status" value="1"/>
</dbReference>
<dbReference type="GO" id="GO:0004830">
    <property type="term" value="F:tryptophan-tRNA ligase activity"/>
    <property type="evidence" value="ECO:0007669"/>
    <property type="project" value="UniProtKB-UniRule"/>
</dbReference>
<evidence type="ECO:0000313" key="10">
    <source>
        <dbReference type="EMBL" id="QHI70909.1"/>
    </source>
</evidence>
<feature type="binding site" evidence="8">
    <location>
        <position position="182"/>
    </location>
    <ligand>
        <name>ATP</name>
        <dbReference type="ChEBI" id="CHEBI:30616"/>
    </ligand>
</feature>
<dbReference type="PROSITE" id="PS00178">
    <property type="entry name" value="AA_TRNA_LIGASE_I"/>
    <property type="match status" value="1"/>
</dbReference>
<feature type="short sequence motif" description="'KMSKS' region" evidence="8">
    <location>
        <begin position="189"/>
        <end position="193"/>
    </location>
</feature>
<dbReference type="InterPro" id="IPR001412">
    <property type="entry name" value="aa-tRNA-synth_I_CS"/>
</dbReference>
<sequence length="320" mass="35693">MRILSGIQPSGKLHIGNYFGMMKPALELQEQGEAFLFIADYHALTTVHDASALRQQVRDVALDFLAAGLDPEKTAFYRQSDVPEVQELSWLLSIITPMGLLERCHSYKDKLAKGFAASHGLFAYPVLMSADILIVQSNLVPVGRDQKQHLEVARDLAIKFNNQFEEVFTIPEPSIRDSVAVVPGVDGQKMSKSYDNTLEIFGDPKALKKRVMKIVTDSKELEDPKDPDTCNVFALYKLFASDEELADLAGRYRAGNFGYGTAKKELLAKINEHFAPMREKRAELENNLDYVEEVLSRGAEKARAEAQKTLSAARRAVGLE</sequence>
<evidence type="ECO:0000256" key="9">
    <source>
        <dbReference type="RuleBase" id="RU363036"/>
    </source>
</evidence>
<evidence type="ECO:0000256" key="7">
    <source>
        <dbReference type="ARBA" id="ARBA00049929"/>
    </source>
</evidence>
<comment type="function">
    <text evidence="8">Catalyzes the attachment of tryptophan to tRNA(Trp).</text>
</comment>
<keyword evidence="11" id="KW-1185">Reference proteome</keyword>
<gene>
    <name evidence="8 10" type="primary">trpS</name>
    <name evidence="10" type="ORF">GT409_08935</name>
</gene>
<feature type="binding site" evidence="8">
    <location>
        <begin position="189"/>
        <end position="193"/>
    </location>
    <ligand>
        <name>ATP</name>
        <dbReference type="ChEBI" id="CHEBI:30616"/>
    </ligand>
</feature>
<reference evidence="10 11" key="1">
    <citation type="submission" date="2020-01" db="EMBL/GenBank/DDBJ databases">
        <title>Ponticoccus aerotolerans gen. nov., sp. nov., an anaerobic bacterium and proposal of Ponticoccusceae fam. nov., Ponticoccusles ord. nov. and Ponticoccuse classis nov. in the phylum Kiritimatiellaeota.</title>
        <authorList>
            <person name="Zhou L.Y."/>
            <person name="Du Z.J."/>
        </authorList>
    </citation>
    <scope>NUCLEOTIDE SEQUENCE [LARGE SCALE GENOMIC DNA]</scope>
    <source>
        <strain evidence="10 11">S-5007</strain>
    </source>
</reference>
<evidence type="ECO:0000256" key="8">
    <source>
        <dbReference type="HAMAP-Rule" id="MF_00140"/>
    </source>
</evidence>
<organism evidence="10 11">
    <name type="scientific">Tichowtungia aerotolerans</name>
    <dbReference type="NCBI Taxonomy" id="2697043"/>
    <lineage>
        <taxon>Bacteria</taxon>
        <taxon>Pseudomonadati</taxon>
        <taxon>Kiritimatiellota</taxon>
        <taxon>Tichowtungiia</taxon>
        <taxon>Tichowtungiales</taxon>
        <taxon>Tichowtungiaceae</taxon>
        <taxon>Tichowtungia</taxon>
    </lineage>
</organism>
<evidence type="ECO:0000313" key="11">
    <source>
        <dbReference type="Proteomes" id="UP000464954"/>
    </source>
</evidence>
<evidence type="ECO:0000256" key="2">
    <source>
        <dbReference type="ARBA" id="ARBA00022598"/>
    </source>
</evidence>
<comment type="subcellular location">
    <subcellularLocation>
        <location evidence="8">Cytoplasm</location>
    </subcellularLocation>
</comment>
<protein>
    <recommendedName>
        <fullName evidence="8">Tryptophan--tRNA ligase</fullName>
        <ecNumber evidence="8">6.1.1.2</ecNumber>
    </recommendedName>
    <alternativeName>
        <fullName evidence="8">Tryptophanyl-tRNA synthetase</fullName>
        <shortName evidence="8">TrpRS</shortName>
    </alternativeName>
</protein>
<dbReference type="InterPro" id="IPR024109">
    <property type="entry name" value="Trp-tRNA-ligase_bac-type"/>
</dbReference>
<dbReference type="Gene3D" id="3.40.50.620">
    <property type="entry name" value="HUPs"/>
    <property type="match status" value="1"/>
</dbReference>
<dbReference type="InterPro" id="IPR002306">
    <property type="entry name" value="Trp-tRNA-ligase"/>
</dbReference>